<dbReference type="Pfam" id="PF02321">
    <property type="entry name" value="OEP"/>
    <property type="match status" value="2"/>
</dbReference>
<dbReference type="GO" id="GO:1990281">
    <property type="term" value="C:efflux pump complex"/>
    <property type="evidence" value="ECO:0007669"/>
    <property type="project" value="TreeGrafter"/>
</dbReference>
<protein>
    <submittedName>
        <fullName evidence="8">Outer membrane efflux protein</fullName>
    </submittedName>
</protein>
<keyword evidence="6" id="KW-0472">Membrane</keyword>
<keyword evidence="3" id="KW-0813">Transport</keyword>
<gene>
    <name evidence="8" type="ordered locus">Spirs_2994</name>
</gene>
<evidence type="ECO:0000256" key="2">
    <source>
        <dbReference type="ARBA" id="ARBA00007613"/>
    </source>
</evidence>
<dbReference type="GO" id="GO:0009279">
    <property type="term" value="C:cell outer membrane"/>
    <property type="evidence" value="ECO:0007669"/>
    <property type="project" value="UniProtKB-SubCell"/>
</dbReference>
<sequence>MRRMFLSILMILMLVGGSLPLFAFDYDLASYLEKVEADNRDLELSRQRVASALESIKQTRSALLPTIAVAGGYTRNFTDIEQPTAVGADTTAAPSPFSPFIYEDVDTNYDNEMTIAASLSQKIIDPEATARYAQARRNSLIQTNVNDYTRKSILTAAKKLYAQTQLAFAVAQVREESEKTSKEVYDNIEKKYKAGVATELDLRMAEVDWKNAVTQTAEANKNAQLALMTLKTLAGIPQEEEVHLIEKIDVLPDLPEIPELGIVLSSRSDYQAQVLSRDIADIAYKSALASYLPSISGTLTYAYGGYGNDSLNGDYDFTSVQLGVTVSLPIFTGGYRQSLVESARIQQTNSSVEIMKSQDQIEQDLSSLHLQMVEARRRLDSAHALVEASSRAASLARTALSSGLGTQLDVSRATSNLAQAQVGLQNAIYTYRALYYDWQLATGN</sequence>
<dbReference type="InterPro" id="IPR051906">
    <property type="entry name" value="TolC-like"/>
</dbReference>
<keyword evidence="7" id="KW-0998">Cell outer membrane</keyword>
<evidence type="ECO:0000313" key="8">
    <source>
        <dbReference type="EMBL" id="ADK82096.1"/>
    </source>
</evidence>
<evidence type="ECO:0000256" key="4">
    <source>
        <dbReference type="ARBA" id="ARBA00022452"/>
    </source>
</evidence>
<proteinExistence type="inferred from homology"/>
<dbReference type="OrthoDB" id="9814032at2"/>
<dbReference type="STRING" id="573413.Spirs_2994"/>
<evidence type="ECO:0000256" key="1">
    <source>
        <dbReference type="ARBA" id="ARBA00004442"/>
    </source>
</evidence>
<dbReference type="GO" id="GO:0015288">
    <property type="term" value="F:porin activity"/>
    <property type="evidence" value="ECO:0007669"/>
    <property type="project" value="TreeGrafter"/>
</dbReference>
<dbReference type="PANTHER" id="PTHR30026">
    <property type="entry name" value="OUTER MEMBRANE PROTEIN TOLC"/>
    <property type="match status" value="1"/>
</dbReference>
<dbReference type="GO" id="GO:0015562">
    <property type="term" value="F:efflux transmembrane transporter activity"/>
    <property type="evidence" value="ECO:0007669"/>
    <property type="project" value="InterPro"/>
</dbReference>
<accession>E1R3X5</accession>
<keyword evidence="4" id="KW-1134">Transmembrane beta strand</keyword>
<comment type="subcellular location">
    <subcellularLocation>
        <location evidence="1">Cell outer membrane</location>
    </subcellularLocation>
</comment>
<dbReference type="HOGENOM" id="CLU_012817_10_0_12"/>
<dbReference type="Gene3D" id="1.20.1600.10">
    <property type="entry name" value="Outer membrane efflux proteins (OEP)"/>
    <property type="match status" value="1"/>
</dbReference>
<dbReference type="eggNOG" id="COG1538">
    <property type="taxonomic scope" value="Bacteria"/>
</dbReference>
<name>E1R3X5_SEDSS</name>
<evidence type="ECO:0000313" key="9">
    <source>
        <dbReference type="Proteomes" id="UP000002318"/>
    </source>
</evidence>
<dbReference type="InterPro" id="IPR003423">
    <property type="entry name" value="OMP_efflux"/>
</dbReference>
<dbReference type="KEGG" id="ssm:Spirs_2994"/>
<dbReference type="RefSeq" id="WP_013255555.1">
    <property type="nucleotide sequence ID" value="NC_014364.1"/>
</dbReference>
<dbReference type="PANTHER" id="PTHR30026:SF20">
    <property type="entry name" value="OUTER MEMBRANE PROTEIN TOLC"/>
    <property type="match status" value="1"/>
</dbReference>
<keyword evidence="5" id="KW-0812">Transmembrane</keyword>
<reference evidence="8 9" key="1">
    <citation type="journal article" date="2010" name="Stand. Genomic Sci.">
        <title>Complete genome sequence of Spirochaeta smaragdinae type strain (SEBR 4228).</title>
        <authorList>
            <person name="Mavromatis K."/>
            <person name="Yasawong M."/>
            <person name="Chertkov O."/>
            <person name="Lapidus A."/>
            <person name="Lucas S."/>
            <person name="Nolan M."/>
            <person name="Del Rio T.G."/>
            <person name="Tice H."/>
            <person name="Cheng J.F."/>
            <person name="Pitluck S."/>
            <person name="Liolios K."/>
            <person name="Ivanova N."/>
            <person name="Tapia R."/>
            <person name="Han C."/>
            <person name="Bruce D."/>
            <person name="Goodwin L."/>
            <person name="Pati A."/>
            <person name="Chen A."/>
            <person name="Palaniappan K."/>
            <person name="Land M."/>
            <person name="Hauser L."/>
            <person name="Chang Y.J."/>
            <person name="Jeffries C.D."/>
            <person name="Detter J.C."/>
            <person name="Rohde M."/>
            <person name="Brambilla E."/>
            <person name="Spring S."/>
            <person name="Goker M."/>
            <person name="Sikorski J."/>
            <person name="Woyke T."/>
            <person name="Bristow J."/>
            <person name="Eisen J.A."/>
            <person name="Markowitz V."/>
            <person name="Hugenholtz P."/>
            <person name="Klenk H.P."/>
            <person name="Kyrpides N.C."/>
        </authorList>
    </citation>
    <scope>NUCLEOTIDE SEQUENCE [LARGE SCALE GENOMIC DNA]</scope>
    <source>
        <strain evidence="9">DSM 11293 / JCM 15392 / SEBR 4228</strain>
    </source>
</reference>
<dbReference type="SUPFAM" id="SSF56954">
    <property type="entry name" value="Outer membrane efflux proteins (OEP)"/>
    <property type="match status" value="1"/>
</dbReference>
<evidence type="ECO:0000256" key="6">
    <source>
        <dbReference type="ARBA" id="ARBA00023136"/>
    </source>
</evidence>
<dbReference type="EMBL" id="CP002116">
    <property type="protein sequence ID" value="ADK82096.1"/>
    <property type="molecule type" value="Genomic_DNA"/>
</dbReference>
<dbReference type="Proteomes" id="UP000002318">
    <property type="component" value="Chromosome"/>
</dbReference>
<keyword evidence="9" id="KW-1185">Reference proteome</keyword>
<evidence type="ECO:0000256" key="3">
    <source>
        <dbReference type="ARBA" id="ARBA00022448"/>
    </source>
</evidence>
<organism evidence="8 9">
    <name type="scientific">Sediminispirochaeta smaragdinae (strain DSM 11293 / JCM 15392 / SEBR 4228)</name>
    <name type="common">Spirochaeta smaragdinae</name>
    <dbReference type="NCBI Taxonomy" id="573413"/>
    <lineage>
        <taxon>Bacteria</taxon>
        <taxon>Pseudomonadati</taxon>
        <taxon>Spirochaetota</taxon>
        <taxon>Spirochaetia</taxon>
        <taxon>Spirochaetales</taxon>
        <taxon>Spirochaetaceae</taxon>
        <taxon>Sediminispirochaeta</taxon>
    </lineage>
</organism>
<evidence type="ECO:0000256" key="7">
    <source>
        <dbReference type="ARBA" id="ARBA00023237"/>
    </source>
</evidence>
<dbReference type="AlphaFoldDB" id="E1R3X5"/>
<comment type="similarity">
    <text evidence="2">Belongs to the outer membrane factor (OMF) (TC 1.B.17) family.</text>
</comment>
<evidence type="ECO:0000256" key="5">
    <source>
        <dbReference type="ARBA" id="ARBA00022692"/>
    </source>
</evidence>